<evidence type="ECO:0000313" key="2">
    <source>
        <dbReference type="Proteomes" id="UP000030652"/>
    </source>
</evidence>
<reference evidence="1 2" key="1">
    <citation type="submission" date="2014-10" db="EMBL/GenBank/DDBJ databases">
        <title>Draft genome of anammox bacterium scalindua brodae, obtained using differential coverage binning of sequence data from two enrichment reactors.</title>
        <authorList>
            <person name="Speth D.R."/>
            <person name="Russ L."/>
            <person name="Kartal B."/>
            <person name="Op den Camp H.J."/>
            <person name="Dutilh B.E."/>
            <person name="Jetten M.S."/>
        </authorList>
    </citation>
    <scope>NUCLEOTIDE SEQUENCE [LARGE SCALE GENOMIC DNA]</scope>
    <source>
        <strain evidence="1">RU1</strain>
    </source>
</reference>
<accession>A0A0B0EBM8</accession>
<proteinExistence type="predicted"/>
<comment type="caution">
    <text evidence="1">The sequence shown here is derived from an EMBL/GenBank/DDBJ whole genome shotgun (WGS) entry which is preliminary data.</text>
</comment>
<protein>
    <submittedName>
        <fullName evidence="1">Uncharacterized protein</fullName>
    </submittedName>
</protein>
<name>A0A0B0EBM8_9BACT</name>
<dbReference type="AlphaFoldDB" id="A0A0B0EBM8"/>
<evidence type="ECO:0000313" key="1">
    <source>
        <dbReference type="EMBL" id="KHE90697.1"/>
    </source>
</evidence>
<gene>
    <name evidence="1" type="ORF">SCABRO_03542</name>
</gene>
<sequence length="201" mass="23183">MNMLVVFAMVTLVLGCSTTLHNIKSAKELKENKLLTGRFVFFHNDIPLENSEGFTIFFKESSNKKLRAFKPDENGYVYIALDQGRYHISTIEYRDFQGRIRFPVRQSSGIHIYNSDTVINFGTIKINLKQDESSKVASLTTYAYPYAGKFIPLSQRPEFRITQIPEWNVINKYIASKLDIPQKLIRDEVVKITQEIDSTSE</sequence>
<organism evidence="1 2">
    <name type="scientific">Candidatus Scalindua brodae</name>
    <dbReference type="NCBI Taxonomy" id="237368"/>
    <lineage>
        <taxon>Bacteria</taxon>
        <taxon>Pseudomonadati</taxon>
        <taxon>Planctomycetota</taxon>
        <taxon>Candidatus Brocadiia</taxon>
        <taxon>Candidatus Brocadiales</taxon>
        <taxon>Candidatus Scalinduaceae</taxon>
        <taxon>Candidatus Scalindua</taxon>
    </lineage>
</organism>
<dbReference type="Proteomes" id="UP000030652">
    <property type="component" value="Unassembled WGS sequence"/>
</dbReference>
<dbReference type="EMBL" id="JRYO01000244">
    <property type="protein sequence ID" value="KHE90697.1"/>
    <property type="molecule type" value="Genomic_DNA"/>
</dbReference>